<reference evidence="1 2" key="1">
    <citation type="submission" date="2021-03" db="EMBL/GenBank/DDBJ databases">
        <title>Thiomicrorhabdus sp.nov.,novel sulfur-oxidizing bacteria isolated from coastal sediment.</title>
        <authorList>
            <person name="Liu X."/>
        </authorList>
    </citation>
    <scope>NUCLEOTIDE SEQUENCE [LARGE SCALE GENOMIC DNA]</scope>
    <source>
        <strain evidence="1 2">6S2-11</strain>
    </source>
</reference>
<keyword evidence="2" id="KW-1185">Reference proteome</keyword>
<gene>
    <name evidence="1" type="ORF">J3998_05210</name>
</gene>
<dbReference type="Gene3D" id="3.30.160.150">
    <property type="entry name" value="Lipoprotein like domain"/>
    <property type="match status" value="1"/>
</dbReference>
<comment type="caution">
    <text evidence="1">The sequence shown here is derived from an EMBL/GenBank/DDBJ whole genome shotgun (WGS) entry which is preliminary data.</text>
</comment>
<proteinExistence type="predicted"/>
<organism evidence="1 2">
    <name type="scientific">Thiomicrorhabdus marina</name>
    <dbReference type="NCBI Taxonomy" id="2818442"/>
    <lineage>
        <taxon>Bacteria</taxon>
        <taxon>Pseudomonadati</taxon>
        <taxon>Pseudomonadota</taxon>
        <taxon>Gammaproteobacteria</taxon>
        <taxon>Thiotrichales</taxon>
        <taxon>Piscirickettsiaceae</taxon>
        <taxon>Thiomicrorhabdus</taxon>
    </lineage>
</organism>
<dbReference type="RefSeq" id="WP_208148413.1">
    <property type="nucleotide sequence ID" value="NZ_JAGETV010000006.1"/>
</dbReference>
<name>A0ABS3Q3P5_9GAMM</name>
<sequence length="185" mass="20540">MRTSLFKTGLLAVLAILLSVQLSGCSFQLRGSDGEFANAQLQLISLRAEPDADSGIKSGIAELLPKTIDLQSVQTVVPLTNASNEQMAQEVFLVLSSTQKQNKRTAISVVGETTAEFIRWVQPYQVLNLKGEVLFSDEAFAYRDRQMDPQGLMAANQELYEINQQMATEIAEQIVRRIQFMATPR</sequence>
<protein>
    <recommendedName>
        <fullName evidence="3">LPS-assembly lipoprotein LptE</fullName>
    </recommendedName>
</protein>
<evidence type="ECO:0000313" key="2">
    <source>
        <dbReference type="Proteomes" id="UP000664835"/>
    </source>
</evidence>
<evidence type="ECO:0008006" key="3">
    <source>
        <dbReference type="Google" id="ProtNLM"/>
    </source>
</evidence>
<dbReference type="EMBL" id="JAGETV010000006">
    <property type="protein sequence ID" value="MBO1926968.1"/>
    <property type="molecule type" value="Genomic_DNA"/>
</dbReference>
<accession>A0ABS3Q3P5</accession>
<dbReference type="Proteomes" id="UP000664835">
    <property type="component" value="Unassembled WGS sequence"/>
</dbReference>
<evidence type="ECO:0000313" key="1">
    <source>
        <dbReference type="EMBL" id="MBO1926968.1"/>
    </source>
</evidence>